<dbReference type="Proteomes" id="UP001652625">
    <property type="component" value="Chromosome 05"/>
</dbReference>
<evidence type="ECO:0000259" key="1">
    <source>
        <dbReference type="PROSITE" id="PS50994"/>
    </source>
</evidence>
<dbReference type="InterPro" id="IPR012337">
    <property type="entry name" value="RNaseH-like_sf"/>
</dbReference>
<dbReference type="InterPro" id="IPR036397">
    <property type="entry name" value="RNaseH_sf"/>
</dbReference>
<dbReference type="GeneID" id="136080408"/>
<dbReference type="Gene3D" id="3.30.420.10">
    <property type="entry name" value="Ribonuclease H-like superfamily/Ribonuclease H"/>
    <property type="match status" value="1"/>
</dbReference>
<sequence length="155" mass="17923">MLSYVHSDCGSSLISSELKHWFLLKRITTNRITPCNLTGNGRIERYNGTIWKSMLLTLKSPNLPRLSWKRDLTDALHATRSLLSTSSNCSPHERLFNFQQRSSSRSSIPSWLVNPGPLMVSMKFIYSPKKELENKINPIEQIILKHQKNLTYKYT</sequence>
<proteinExistence type="predicted"/>
<dbReference type="SUPFAM" id="SSF53098">
    <property type="entry name" value="Ribonuclease H-like"/>
    <property type="match status" value="1"/>
</dbReference>
<evidence type="ECO:0000313" key="2">
    <source>
        <dbReference type="Proteomes" id="UP001652625"/>
    </source>
</evidence>
<protein>
    <submittedName>
        <fullName evidence="3">Uncharacterized protein LOC136080408</fullName>
    </submittedName>
</protein>
<dbReference type="PROSITE" id="PS50994">
    <property type="entry name" value="INTEGRASE"/>
    <property type="match status" value="1"/>
</dbReference>
<name>A0ABM4BVA9_HYDVU</name>
<keyword evidence="2" id="KW-1185">Reference proteome</keyword>
<dbReference type="RefSeq" id="XP_065653098.1">
    <property type="nucleotide sequence ID" value="XM_065797026.1"/>
</dbReference>
<accession>A0ABM4BVA9</accession>
<gene>
    <name evidence="3" type="primary">LOC136080408</name>
</gene>
<evidence type="ECO:0000313" key="3">
    <source>
        <dbReference type="RefSeq" id="XP_065653098.1"/>
    </source>
</evidence>
<dbReference type="InterPro" id="IPR001584">
    <property type="entry name" value="Integrase_cat-core"/>
</dbReference>
<feature type="domain" description="Integrase catalytic" evidence="1">
    <location>
        <begin position="1"/>
        <end position="99"/>
    </location>
</feature>
<organism evidence="2 3">
    <name type="scientific">Hydra vulgaris</name>
    <name type="common">Hydra</name>
    <name type="synonym">Hydra attenuata</name>
    <dbReference type="NCBI Taxonomy" id="6087"/>
    <lineage>
        <taxon>Eukaryota</taxon>
        <taxon>Metazoa</taxon>
        <taxon>Cnidaria</taxon>
        <taxon>Hydrozoa</taxon>
        <taxon>Hydroidolina</taxon>
        <taxon>Anthoathecata</taxon>
        <taxon>Aplanulata</taxon>
        <taxon>Hydridae</taxon>
        <taxon>Hydra</taxon>
    </lineage>
</organism>
<reference evidence="3" key="1">
    <citation type="submission" date="2025-08" db="UniProtKB">
        <authorList>
            <consortium name="RefSeq"/>
        </authorList>
    </citation>
    <scope>IDENTIFICATION</scope>
</reference>